<feature type="region of interest" description="Disordered" evidence="1">
    <location>
        <begin position="808"/>
        <end position="832"/>
    </location>
</feature>
<dbReference type="OMA" id="AMYLVRQ"/>
<dbReference type="SMART" id="SM00054">
    <property type="entry name" value="EFh"/>
    <property type="match status" value="4"/>
</dbReference>
<reference evidence="5" key="1">
    <citation type="journal article" date="2020" name="Microb. Genom.">
        <title>Genetic diversity of clinical and environmental Mucorales isolates obtained from an investigation of mucormycosis cases among solid organ transplant recipients.</title>
        <authorList>
            <person name="Nguyen M.H."/>
            <person name="Kaul D."/>
            <person name="Muto C."/>
            <person name="Cheng S.J."/>
            <person name="Richter R.A."/>
            <person name="Bruno V.M."/>
            <person name="Liu G."/>
            <person name="Beyhan S."/>
            <person name="Sundermann A.J."/>
            <person name="Mounaud S."/>
            <person name="Pasculle A.W."/>
            <person name="Nierman W.C."/>
            <person name="Driscoll E."/>
            <person name="Cumbie R."/>
            <person name="Clancy C.J."/>
            <person name="Dupont C.L."/>
        </authorList>
    </citation>
    <scope>NUCLEOTIDE SEQUENCE</scope>
    <source>
        <strain evidence="5">GL16</strain>
    </source>
</reference>
<evidence type="ECO:0000313" key="6">
    <source>
        <dbReference type="Proteomes" id="UP000717996"/>
    </source>
</evidence>
<accession>A0A9P6YI92</accession>
<dbReference type="PANTHER" id="PTHR11216">
    <property type="entry name" value="EH DOMAIN"/>
    <property type="match status" value="1"/>
</dbReference>
<dbReference type="GO" id="GO:0005886">
    <property type="term" value="C:plasma membrane"/>
    <property type="evidence" value="ECO:0007669"/>
    <property type="project" value="TreeGrafter"/>
</dbReference>
<dbReference type="Gene3D" id="1.10.8.10">
    <property type="entry name" value="DNA helicase RuvA subunit, C-terminal domain"/>
    <property type="match status" value="1"/>
</dbReference>
<feature type="compositionally biased region" description="Polar residues" evidence="1">
    <location>
        <begin position="676"/>
        <end position="697"/>
    </location>
</feature>
<feature type="compositionally biased region" description="Polar residues" evidence="1">
    <location>
        <begin position="715"/>
        <end position="726"/>
    </location>
</feature>
<dbReference type="Proteomes" id="UP000717996">
    <property type="component" value="Unassembled WGS sequence"/>
</dbReference>
<evidence type="ECO:0000313" key="5">
    <source>
        <dbReference type="EMBL" id="KAG1549173.1"/>
    </source>
</evidence>
<dbReference type="GO" id="GO:0005509">
    <property type="term" value="F:calcium ion binding"/>
    <property type="evidence" value="ECO:0007669"/>
    <property type="project" value="InterPro"/>
</dbReference>
<dbReference type="OrthoDB" id="524326at2759"/>
<feature type="region of interest" description="Disordered" evidence="1">
    <location>
        <begin position="572"/>
        <end position="605"/>
    </location>
</feature>
<feature type="compositionally biased region" description="Basic and acidic residues" evidence="1">
    <location>
        <begin position="818"/>
        <end position="832"/>
    </location>
</feature>
<feature type="domain" description="EH" evidence="3">
    <location>
        <begin position="268"/>
        <end position="357"/>
    </location>
</feature>
<dbReference type="GO" id="GO:0016197">
    <property type="term" value="P:endosomal transport"/>
    <property type="evidence" value="ECO:0007669"/>
    <property type="project" value="TreeGrafter"/>
</dbReference>
<dbReference type="InterPro" id="IPR015940">
    <property type="entry name" value="UBA"/>
</dbReference>
<dbReference type="GO" id="GO:0006897">
    <property type="term" value="P:endocytosis"/>
    <property type="evidence" value="ECO:0007669"/>
    <property type="project" value="TreeGrafter"/>
</dbReference>
<dbReference type="CDD" id="cd00052">
    <property type="entry name" value="EH"/>
    <property type="match status" value="3"/>
</dbReference>
<comment type="caution">
    <text evidence="5">The sequence shown here is derived from an EMBL/GenBank/DDBJ whole genome shotgun (WGS) entry which is preliminary data.</text>
</comment>
<evidence type="ECO:0000259" key="2">
    <source>
        <dbReference type="PROSITE" id="PS50030"/>
    </source>
</evidence>
<dbReference type="InterPro" id="IPR009060">
    <property type="entry name" value="UBA-like_sf"/>
</dbReference>
<dbReference type="SUPFAM" id="SSF47473">
    <property type="entry name" value="EF-hand"/>
    <property type="match status" value="3"/>
</dbReference>
<dbReference type="InterPro" id="IPR002048">
    <property type="entry name" value="EF_hand_dom"/>
</dbReference>
<dbReference type="PANTHER" id="PTHR11216:SF170">
    <property type="entry name" value="DYNAMIN ASSOCIATED PROTEIN 160, ISOFORM D"/>
    <property type="match status" value="1"/>
</dbReference>
<dbReference type="EMBL" id="JAANIT010000308">
    <property type="protein sequence ID" value="KAG1549173.1"/>
    <property type="molecule type" value="Genomic_DNA"/>
</dbReference>
<dbReference type="GO" id="GO:0005737">
    <property type="term" value="C:cytoplasm"/>
    <property type="evidence" value="ECO:0007669"/>
    <property type="project" value="TreeGrafter"/>
</dbReference>
<dbReference type="InterPro" id="IPR000261">
    <property type="entry name" value="EH_dom"/>
</dbReference>
<feature type="domain" description="EF-hand" evidence="4">
    <location>
        <begin position="155"/>
        <end position="190"/>
    </location>
</feature>
<feature type="domain" description="EF-hand" evidence="4">
    <location>
        <begin position="301"/>
        <end position="336"/>
    </location>
</feature>
<dbReference type="SMART" id="SM00027">
    <property type="entry name" value="EH"/>
    <property type="match status" value="3"/>
</dbReference>
<feature type="domain" description="UBA" evidence="2">
    <location>
        <begin position="890"/>
        <end position="929"/>
    </location>
</feature>
<dbReference type="PROSITE" id="PS50030">
    <property type="entry name" value="UBA"/>
    <property type="match status" value="1"/>
</dbReference>
<evidence type="ECO:0000259" key="3">
    <source>
        <dbReference type="PROSITE" id="PS50031"/>
    </source>
</evidence>
<proteinExistence type="predicted"/>
<dbReference type="PROSITE" id="PS50222">
    <property type="entry name" value="EF_HAND_2"/>
    <property type="match status" value="3"/>
</dbReference>
<organism evidence="5 6">
    <name type="scientific">Rhizopus oryzae</name>
    <name type="common">Mucormycosis agent</name>
    <name type="synonym">Rhizopus arrhizus var. delemar</name>
    <dbReference type="NCBI Taxonomy" id="64495"/>
    <lineage>
        <taxon>Eukaryota</taxon>
        <taxon>Fungi</taxon>
        <taxon>Fungi incertae sedis</taxon>
        <taxon>Mucoromycota</taxon>
        <taxon>Mucoromycotina</taxon>
        <taxon>Mucoromycetes</taxon>
        <taxon>Mucorales</taxon>
        <taxon>Mucorineae</taxon>
        <taxon>Rhizopodaceae</taxon>
        <taxon>Rhizopus</taxon>
    </lineage>
</organism>
<protein>
    <submittedName>
        <fullName evidence="5">Uncharacterized protein</fullName>
    </submittedName>
</protein>
<feature type="compositionally biased region" description="Basic and acidic residues" evidence="1">
    <location>
        <begin position="584"/>
        <end position="594"/>
    </location>
</feature>
<feature type="domain" description="EH" evidence="3">
    <location>
        <begin position="11"/>
        <end position="109"/>
    </location>
</feature>
<name>A0A9P6YI92_RHIOR</name>
<dbReference type="InterPro" id="IPR011992">
    <property type="entry name" value="EF-hand-dom_pair"/>
</dbReference>
<gene>
    <name evidence="5" type="ORF">G6F51_003212</name>
</gene>
<feature type="domain" description="EH" evidence="3">
    <location>
        <begin position="123"/>
        <end position="213"/>
    </location>
</feature>
<evidence type="ECO:0000256" key="1">
    <source>
        <dbReference type="SAM" id="MobiDB-lite"/>
    </source>
</evidence>
<dbReference type="Pfam" id="PF12763">
    <property type="entry name" value="EH"/>
    <property type="match status" value="3"/>
</dbReference>
<evidence type="ECO:0000259" key="4">
    <source>
        <dbReference type="PROSITE" id="PS50222"/>
    </source>
</evidence>
<feature type="domain" description="EF-hand" evidence="4">
    <location>
        <begin position="44"/>
        <end position="79"/>
    </location>
</feature>
<dbReference type="SMART" id="SM00165">
    <property type="entry name" value="UBA"/>
    <property type="match status" value="1"/>
</dbReference>
<feature type="region of interest" description="Disordered" evidence="1">
    <location>
        <begin position="676"/>
        <end position="774"/>
    </location>
</feature>
<dbReference type="PROSITE" id="PS50031">
    <property type="entry name" value="EH"/>
    <property type="match status" value="3"/>
</dbReference>
<dbReference type="AlphaFoldDB" id="A0A9P6YI92"/>
<sequence length="931" mass="101934">MSWDSLLTSQETRLFSHLFQFVSKTQDGIVTGPEAVQFFATSGVPNEILSEIWEAADRDKVGYLTPETFAIALKLIACAQHGKEAIDPILATTVPLPQFDGVVAPSPMITNNSLYDIPITPADREKYGSIFRVHQPINGIMDAETARSVFLKSKLPMDILGQIWNLADIRRSGTLNQTEFTIAMHYIAKLMDGTLKSLPDKLPPAVFQSAAAAETPSPLMRNSIVTTPSLANQTSTMTPPQRARTIGSLGTLAFGSSGTQGWDVTAQEKQQFNAYFDKIDSGRLGHIQGKEAVEFFKNSRLPESELAHIWDLSDIQQRGSLSRDEFSVAMHLIHKRLRGESLPQTLPKTLVPPTQRQPSNVFASPTFASPTVASPALAFSAPPVDNQNDLLGDFGNDQVSTETNQVNLLQNQISSLTSQTASIKDQKISAENTLNQLAQQKKQLEAQIANVKIAYETAIKDLNELQEQVRCEEAEWNSIRAEYDAAQQGLIAVQNETAQVSQVLENGRAETESLKRRIVEIQEETRKTNAELDRLSAQSKQQNMMLDINRRQVTAAEQDKSLAERNLEDYKMAAGLSTTDQDDKEEKNEEKKVEPFPAPQSTPSVMNTPALDTLFASPSIPVSDKPGISPFDQFTQEVTDNSTLEFPESTVITDGQSDFDTIFGAMSISPPAAVDSTTNAFDPIQWPTSSTSATVKTSRGAPPPPPPPQSRHQRQASINSMESSTAEAKKQRAPPPPPPVAAPSAKDQKEDEDDFEAAFSDKQLPEATIVAKDDDFADFDDAFSSFDVNKQDKNVNAANGTNDEWASAFEPFNTSNQNEREQVETSKPKDDWDSIFGVAKAPIDKLAATSQPSGFDDSFSSFADDFGKQKVPVMSSPPSTKATVSGSIGIVGDKIQDLVKMGFGEKEAKDALNRYDQDLEKASNFLLDQAK</sequence>
<dbReference type="Gene3D" id="1.10.238.10">
    <property type="entry name" value="EF-hand"/>
    <property type="match status" value="3"/>
</dbReference>
<dbReference type="SUPFAM" id="SSF46934">
    <property type="entry name" value="UBA-like"/>
    <property type="match status" value="1"/>
</dbReference>